<dbReference type="InterPro" id="IPR004360">
    <property type="entry name" value="Glyas_Fos-R_dOase_dom"/>
</dbReference>
<reference evidence="2 3" key="1">
    <citation type="submission" date="2019-11" db="EMBL/GenBank/DDBJ databases">
        <title>Pedobacter sp. HMF7056 Genome sequencing and assembly.</title>
        <authorList>
            <person name="Kang H."/>
            <person name="Kim H."/>
            <person name="Joh K."/>
        </authorList>
    </citation>
    <scope>NUCLEOTIDE SEQUENCE [LARGE SCALE GENOMIC DNA]</scope>
    <source>
        <strain evidence="2 3">HMF7056</strain>
    </source>
</reference>
<feature type="domain" description="VOC" evidence="1">
    <location>
        <begin position="1"/>
        <end position="121"/>
    </location>
</feature>
<dbReference type="InterPro" id="IPR029068">
    <property type="entry name" value="Glyas_Bleomycin-R_OHBP_Dase"/>
</dbReference>
<dbReference type="Proteomes" id="UP000451233">
    <property type="component" value="Unassembled WGS sequence"/>
</dbReference>
<organism evidence="2 3">
    <name type="scientific">Hufsiella ginkgonis</name>
    <dbReference type="NCBI Taxonomy" id="2695274"/>
    <lineage>
        <taxon>Bacteria</taxon>
        <taxon>Pseudomonadati</taxon>
        <taxon>Bacteroidota</taxon>
        <taxon>Sphingobacteriia</taxon>
        <taxon>Sphingobacteriales</taxon>
        <taxon>Sphingobacteriaceae</taxon>
        <taxon>Hufsiella</taxon>
    </lineage>
</organism>
<dbReference type="SUPFAM" id="SSF54593">
    <property type="entry name" value="Glyoxalase/Bleomycin resistance protein/Dihydroxybiphenyl dioxygenase"/>
    <property type="match status" value="1"/>
</dbReference>
<name>A0A7K1XWH2_9SPHI</name>
<protein>
    <recommendedName>
        <fullName evidence="1">VOC domain-containing protein</fullName>
    </recommendedName>
</protein>
<dbReference type="InterPro" id="IPR037523">
    <property type="entry name" value="VOC_core"/>
</dbReference>
<dbReference type="PROSITE" id="PS51819">
    <property type="entry name" value="VOC"/>
    <property type="match status" value="1"/>
</dbReference>
<comment type="caution">
    <text evidence="2">The sequence shown here is derived from an EMBL/GenBank/DDBJ whole genome shotgun (WGS) entry which is preliminary data.</text>
</comment>
<evidence type="ECO:0000313" key="3">
    <source>
        <dbReference type="Proteomes" id="UP000451233"/>
    </source>
</evidence>
<dbReference type="Pfam" id="PF00903">
    <property type="entry name" value="Glyoxalase"/>
    <property type="match status" value="1"/>
</dbReference>
<accession>A0A7K1XWH2</accession>
<dbReference type="Gene3D" id="3.10.180.10">
    <property type="entry name" value="2,3-Dihydroxybiphenyl 1,2-Dioxygenase, domain 1"/>
    <property type="match status" value="1"/>
</dbReference>
<evidence type="ECO:0000313" key="2">
    <source>
        <dbReference type="EMBL" id="MXV15352.1"/>
    </source>
</evidence>
<sequence>MQFIPLFKVRDMWEAIRHYTGILDFAMTCPGDTADSPVVDLGHEHTELQLTTYESERLFGSVVNIWVPDVDTLFARFISRGLDTSAKANSPVHQGPVDQTWGRREFYVTDADGNTLRFCQNIH</sequence>
<dbReference type="EMBL" id="WVHS01000002">
    <property type="protein sequence ID" value="MXV15352.1"/>
    <property type="molecule type" value="Genomic_DNA"/>
</dbReference>
<evidence type="ECO:0000259" key="1">
    <source>
        <dbReference type="PROSITE" id="PS51819"/>
    </source>
</evidence>
<dbReference type="AlphaFoldDB" id="A0A7K1XWH2"/>
<gene>
    <name evidence="2" type="ORF">GS398_08565</name>
</gene>
<proteinExistence type="predicted"/>
<dbReference type="RefSeq" id="WP_160906353.1">
    <property type="nucleotide sequence ID" value="NZ_WVHS01000002.1"/>
</dbReference>
<keyword evidence="3" id="KW-1185">Reference proteome</keyword>